<dbReference type="SUPFAM" id="SSF52540">
    <property type="entry name" value="P-loop containing nucleoside triphosphate hydrolases"/>
    <property type="match status" value="1"/>
</dbReference>
<dbReference type="Pfam" id="PF13469">
    <property type="entry name" value="Sulfotransfer_3"/>
    <property type="match status" value="1"/>
</dbReference>
<dbReference type="EC" id="2.8.2.-" evidence="3"/>
<sequence length="373" mass="40338">MPIADPSPVLRLSGRNPPHAFVAPSPAAPAGPPPARVHGTATGPTDGRLRRVFMVGCPRSGTTVVQAALSAHAGLLTLPETHFFAHLLGGFDAWLDDDMDACRAGWRKRLGLYWRPALHRRIAEEMQGIGHPLGAGYRWRAGWTGRASVRRFVAGLDEGARRTGRHGWLEKSPDHIAQVEAIQALCPDARFIHVLRHGEDVVASAIEGEARHARERAFSGGIGHWVRRWNRAAAAHLDAAGRPGHLVVLLEDLIAQPEREIARLCAFLDLPAPVDAGRWESPGHVADLQRHPWQTGALAQGFQTPQRKFEALFGPQMQSWIRSHLADYPLLRETLAQRQQALIAALDGDTGAVAAARGAACAGCPHAGTARTG</sequence>
<dbReference type="PANTHER" id="PTHR12788">
    <property type="entry name" value="PROTEIN-TYROSINE SULFOTRANSFERASE 2"/>
    <property type="match status" value="1"/>
</dbReference>
<organism evidence="3 4">
    <name type="scientific">Pseudaquabacterium rugosum</name>
    <dbReference type="NCBI Taxonomy" id="2984194"/>
    <lineage>
        <taxon>Bacteria</taxon>
        <taxon>Pseudomonadati</taxon>
        <taxon>Pseudomonadota</taxon>
        <taxon>Betaproteobacteria</taxon>
        <taxon>Burkholderiales</taxon>
        <taxon>Sphaerotilaceae</taxon>
        <taxon>Pseudaquabacterium</taxon>
    </lineage>
</organism>
<feature type="region of interest" description="Disordered" evidence="2">
    <location>
        <begin position="1"/>
        <end position="46"/>
    </location>
</feature>
<keyword evidence="1 3" id="KW-0808">Transferase</keyword>
<proteinExistence type="predicted"/>
<name>A0ABU9BCM1_9BURK</name>
<keyword evidence="4" id="KW-1185">Reference proteome</keyword>
<evidence type="ECO:0000256" key="2">
    <source>
        <dbReference type="SAM" id="MobiDB-lite"/>
    </source>
</evidence>
<dbReference type="PANTHER" id="PTHR12788:SF10">
    <property type="entry name" value="PROTEIN-TYROSINE SULFOTRANSFERASE"/>
    <property type="match status" value="1"/>
</dbReference>
<evidence type="ECO:0000313" key="4">
    <source>
        <dbReference type="Proteomes" id="UP001368500"/>
    </source>
</evidence>
<accession>A0ABU9BCM1</accession>
<dbReference type="EMBL" id="JBBUTF010000015">
    <property type="protein sequence ID" value="MEK8027546.1"/>
    <property type="molecule type" value="Genomic_DNA"/>
</dbReference>
<dbReference type="Proteomes" id="UP001368500">
    <property type="component" value="Unassembled WGS sequence"/>
</dbReference>
<dbReference type="Gene3D" id="3.40.50.300">
    <property type="entry name" value="P-loop containing nucleotide triphosphate hydrolases"/>
    <property type="match status" value="1"/>
</dbReference>
<dbReference type="RefSeq" id="WP_341375330.1">
    <property type="nucleotide sequence ID" value="NZ_JBBUTF010000015.1"/>
</dbReference>
<gene>
    <name evidence="3" type="ORF">AACH11_16405</name>
</gene>
<reference evidence="3 4" key="1">
    <citation type="submission" date="2024-04" db="EMBL/GenBank/DDBJ databases">
        <title>Novel species of the genus Ideonella isolated from streams.</title>
        <authorList>
            <person name="Lu H."/>
        </authorList>
    </citation>
    <scope>NUCLEOTIDE SEQUENCE [LARGE SCALE GENOMIC DNA]</scope>
    <source>
        <strain evidence="3 4">BYS139W</strain>
    </source>
</reference>
<dbReference type="InterPro" id="IPR027417">
    <property type="entry name" value="P-loop_NTPase"/>
</dbReference>
<protein>
    <submittedName>
        <fullName evidence="3">Sulfotransferase</fullName>
        <ecNumber evidence="3">2.8.2.-</ecNumber>
    </submittedName>
</protein>
<evidence type="ECO:0000313" key="3">
    <source>
        <dbReference type="EMBL" id="MEK8027546.1"/>
    </source>
</evidence>
<dbReference type="InterPro" id="IPR026634">
    <property type="entry name" value="TPST-like"/>
</dbReference>
<dbReference type="GO" id="GO:0016740">
    <property type="term" value="F:transferase activity"/>
    <property type="evidence" value="ECO:0007669"/>
    <property type="project" value="UniProtKB-KW"/>
</dbReference>
<feature type="compositionally biased region" description="Pro residues" evidence="2">
    <location>
        <begin position="26"/>
        <end position="35"/>
    </location>
</feature>
<evidence type="ECO:0000256" key="1">
    <source>
        <dbReference type="ARBA" id="ARBA00022679"/>
    </source>
</evidence>
<comment type="caution">
    <text evidence="3">The sequence shown here is derived from an EMBL/GenBank/DDBJ whole genome shotgun (WGS) entry which is preliminary data.</text>
</comment>